<dbReference type="InterPro" id="IPR011009">
    <property type="entry name" value="Kinase-like_dom_sf"/>
</dbReference>
<evidence type="ECO:0000313" key="2">
    <source>
        <dbReference type="EMBL" id="EGP82406.1"/>
    </source>
</evidence>
<dbReference type="GeneID" id="13400567"/>
<dbReference type="InterPro" id="IPR002575">
    <property type="entry name" value="Aminoglycoside_PTrfase"/>
</dbReference>
<dbReference type="PANTHER" id="PTHR21310:SF58">
    <property type="entry name" value="AMINOGLYCOSIDE PHOSPHOTRANSFERASE DOMAIN-CONTAINING PROTEIN"/>
    <property type="match status" value="1"/>
</dbReference>
<organism evidence="2 3">
    <name type="scientific">Zymoseptoria tritici (strain CBS 115943 / IPO323)</name>
    <name type="common">Speckled leaf blotch fungus</name>
    <name type="synonym">Septoria tritici</name>
    <dbReference type="NCBI Taxonomy" id="336722"/>
    <lineage>
        <taxon>Eukaryota</taxon>
        <taxon>Fungi</taxon>
        <taxon>Dikarya</taxon>
        <taxon>Ascomycota</taxon>
        <taxon>Pezizomycotina</taxon>
        <taxon>Dothideomycetes</taxon>
        <taxon>Dothideomycetidae</taxon>
        <taxon>Mycosphaerellales</taxon>
        <taxon>Mycosphaerellaceae</taxon>
        <taxon>Zymoseptoria</taxon>
    </lineage>
</organism>
<accession>F9XQS1</accession>
<reference evidence="2 3" key="1">
    <citation type="journal article" date="2011" name="PLoS Genet.">
        <title>Finished genome of the fungal wheat pathogen Mycosphaerella graminicola reveals dispensome structure, chromosome plasticity, and stealth pathogenesis.</title>
        <authorList>
            <person name="Goodwin S.B."/>
            <person name="Ben M'barek S."/>
            <person name="Dhillon B."/>
            <person name="Wittenberg A.H.J."/>
            <person name="Crane C.F."/>
            <person name="Hane J.K."/>
            <person name="Foster A.J."/>
            <person name="Van der Lee T.A.J."/>
            <person name="Grimwood J."/>
            <person name="Aerts A."/>
            <person name="Antoniw J."/>
            <person name="Bailey A."/>
            <person name="Bluhm B."/>
            <person name="Bowler J."/>
            <person name="Bristow J."/>
            <person name="van der Burgt A."/>
            <person name="Canto-Canche B."/>
            <person name="Churchill A.C.L."/>
            <person name="Conde-Ferraez L."/>
            <person name="Cools H.J."/>
            <person name="Coutinho P.M."/>
            <person name="Csukai M."/>
            <person name="Dehal P."/>
            <person name="De Wit P."/>
            <person name="Donzelli B."/>
            <person name="van de Geest H.C."/>
            <person name="van Ham R.C.H.J."/>
            <person name="Hammond-Kosack K.E."/>
            <person name="Henrissat B."/>
            <person name="Kilian A."/>
            <person name="Kobayashi A.K."/>
            <person name="Koopmann E."/>
            <person name="Kourmpetis Y."/>
            <person name="Kuzniar A."/>
            <person name="Lindquist E."/>
            <person name="Lombard V."/>
            <person name="Maliepaard C."/>
            <person name="Martins N."/>
            <person name="Mehrabi R."/>
            <person name="Nap J.P.H."/>
            <person name="Ponomarenko A."/>
            <person name="Rudd J.J."/>
            <person name="Salamov A."/>
            <person name="Schmutz J."/>
            <person name="Schouten H.J."/>
            <person name="Shapiro H."/>
            <person name="Stergiopoulos I."/>
            <person name="Torriani S.F.F."/>
            <person name="Tu H."/>
            <person name="de Vries R.P."/>
            <person name="Waalwijk C."/>
            <person name="Ware S.B."/>
            <person name="Wiebenga A."/>
            <person name="Zwiers L.-H."/>
            <person name="Oliver R.P."/>
            <person name="Grigoriev I.V."/>
            <person name="Kema G.H.J."/>
        </authorList>
    </citation>
    <scope>NUCLEOTIDE SEQUENCE [LARGE SCALE GENOMIC DNA]</scope>
    <source>
        <strain evidence="3">CBS 115943 / IPO323</strain>
    </source>
</reference>
<dbReference type="SUPFAM" id="SSF56112">
    <property type="entry name" value="Protein kinase-like (PK-like)"/>
    <property type="match status" value="1"/>
</dbReference>
<proteinExistence type="predicted"/>
<gene>
    <name evidence="2" type="ORF">MYCGRDRAFT_16974</name>
</gene>
<dbReference type="CDD" id="cd05120">
    <property type="entry name" value="APH_ChoK_like"/>
    <property type="match status" value="1"/>
</dbReference>
<dbReference type="Pfam" id="PF01636">
    <property type="entry name" value="APH"/>
    <property type="match status" value="1"/>
</dbReference>
<protein>
    <recommendedName>
        <fullName evidence="1">Aminoglycoside phosphotransferase domain-containing protein</fullName>
    </recommendedName>
</protein>
<feature type="non-terminal residue" evidence="2">
    <location>
        <position position="308"/>
    </location>
</feature>
<dbReference type="AlphaFoldDB" id="F9XQS1"/>
<sequence>VRDALQQLNDTSWVLGGRMILSRHNATDPDVPCWSDGSGNFFKINEVYSEHDHEPGFKTPRDEDTVPLVHHAGDVHAVWKVGTAYLKVMIPATPLITREHITLQALQQRRCPIEVPRVIYHGEWDGRYYLIITEVPGITLDRAWPSMGVIARDDCVAKVTKLCKDLAALMGSSARIAGIDGSHLAEYFLGTRSGKEWNFDPEIMKQRSIDRGMDCSALTFYHCDLGPNNILIRTGPTGVSIGVIDWECAGFVPASWIRTKFILAGGMDFEIPGGSKEARQEWRIRMEEALGQDGFKESLKSWQAWSSS</sequence>
<name>F9XQS1_ZYMTI</name>
<dbReference type="InParanoid" id="F9XQS1"/>
<dbReference type="HOGENOM" id="CLU_061423_0_0_1"/>
<dbReference type="OMA" id="FMVPTEY"/>
<feature type="domain" description="Aminoglycoside phosphotransferase" evidence="1">
    <location>
        <begin position="84"/>
        <end position="253"/>
    </location>
</feature>
<feature type="non-terminal residue" evidence="2">
    <location>
        <position position="1"/>
    </location>
</feature>
<evidence type="ECO:0000313" key="3">
    <source>
        <dbReference type="Proteomes" id="UP000008062"/>
    </source>
</evidence>
<evidence type="ECO:0000259" key="1">
    <source>
        <dbReference type="Pfam" id="PF01636"/>
    </source>
</evidence>
<dbReference type="OrthoDB" id="5404599at2759"/>
<dbReference type="PANTHER" id="PTHR21310">
    <property type="entry name" value="AMINOGLYCOSIDE PHOSPHOTRANSFERASE-RELATED-RELATED"/>
    <property type="match status" value="1"/>
</dbReference>
<dbReference type="InterPro" id="IPR051678">
    <property type="entry name" value="AGP_Transferase"/>
</dbReference>
<dbReference type="KEGG" id="ztr:MYCGRDRAFT_16974"/>
<dbReference type="eggNOG" id="ENOG502SNB9">
    <property type="taxonomic scope" value="Eukaryota"/>
</dbReference>
<dbReference type="RefSeq" id="XP_003847430.1">
    <property type="nucleotide sequence ID" value="XM_003847382.1"/>
</dbReference>
<dbReference type="Proteomes" id="UP000008062">
    <property type="component" value="Chromosome 14"/>
</dbReference>
<dbReference type="EMBL" id="CM001209">
    <property type="protein sequence ID" value="EGP82406.1"/>
    <property type="molecule type" value="Genomic_DNA"/>
</dbReference>
<keyword evidence="3" id="KW-1185">Reference proteome</keyword>